<evidence type="ECO:0000313" key="1">
    <source>
        <dbReference type="EMBL" id="KAK9323873.1"/>
    </source>
</evidence>
<dbReference type="EMBL" id="MU970056">
    <property type="protein sequence ID" value="KAK9323873.1"/>
    <property type="molecule type" value="Genomic_DNA"/>
</dbReference>
<sequence length="534" mass="62247">MSSKAVSEKVIADERNLPSVKPLPENRRWWKFFDEYEYRDLYERNGRQHKWYHWFDENDTAEDRRYILKLDVFITSYCLISYWVKNLDQTNVNNAYVSGMKEELNLQGNALVDMQVMYSVGGVLFQLPFLYLFPKCRMNWLIPGLDIVWGFFTLAQYRATSKAQMMAYRFLIGCAEAPFFPGVHYVLGAWFKSHEIQRRGGIFYMGLMLGSTTAGLLQSSVHKHLNGVNGLSGWRWMFIIDAIITIPVGIIGFVMWPGTPDKLHSFFFTEKDAEIARRRAKHNGTGRPKGFRKEVLKRVFTSWHLPVLSFWNVLFWNSSAQSQGVFLLWLKSLGRFDTVKLNNLGAIPPALGVFYIFIICFGADIFRSRWFFLCLAQGINWINLVILAIWNVPESAKWFAFMVQYFSISMSSVLYGWTNDILRHDDEYRSVILILMTALAQQSTAWLPLIFWQTVDQPRYLKGYSFAGTVAFTLICWTFFVLYNFKRDEKDYYFKRLHESEQLESETESASQYSSRKGGENAVESDSEVASPRR</sequence>
<name>A0ACC3TUN1_9ASCO</name>
<organism evidence="1 2">
    <name type="scientific">Lipomyces orientalis</name>
    <dbReference type="NCBI Taxonomy" id="1233043"/>
    <lineage>
        <taxon>Eukaryota</taxon>
        <taxon>Fungi</taxon>
        <taxon>Dikarya</taxon>
        <taxon>Ascomycota</taxon>
        <taxon>Saccharomycotina</taxon>
        <taxon>Lipomycetes</taxon>
        <taxon>Lipomycetales</taxon>
        <taxon>Lipomycetaceae</taxon>
        <taxon>Lipomyces</taxon>
    </lineage>
</organism>
<protein>
    <submittedName>
        <fullName evidence="1">Major facilitator superfamily domain-containing protein</fullName>
    </submittedName>
</protein>
<reference evidence="2" key="1">
    <citation type="journal article" date="2024" name="Front. Bioeng. Biotechnol.">
        <title>Genome-scale model development and genomic sequencing of the oleaginous clade Lipomyces.</title>
        <authorList>
            <person name="Czajka J.J."/>
            <person name="Han Y."/>
            <person name="Kim J."/>
            <person name="Mondo S.J."/>
            <person name="Hofstad B.A."/>
            <person name="Robles A."/>
            <person name="Haridas S."/>
            <person name="Riley R."/>
            <person name="LaButti K."/>
            <person name="Pangilinan J."/>
            <person name="Andreopoulos W."/>
            <person name="Lipzen A."/>
            <person name="Yan J."/>
            <person name="Wang M."/>
            <person name="Ng V."/>
            <person name="Grigoriev I.V."/>
            <person name="Spatafora J.W."/>
            <person name="Magnuson J.K."/>
            <person name="Baker S.E."/>
            <person name="Pomraning K.R."/>
        </authorList>
    </citation>
    <scope>NUCLEOTIDE SEQUENCE [LARGE SCALE GENOMIC DNA]</scope>
    <source>
        <strain evidence="2">CBS 10300</strain>
    </source>
</reference>
<accession>A0ACC3TUN1</accession>
<keyword evidence="2" id="KW-1185">Reference proteome</keyword>
<evidence type="ECO:0000313" key="2">
    <source>
        <dbReference type="Proteomes" id="UP001489719"/>
    </source>
</evidence>
<proteinExistence type="predicted"/>
<dbReference type="Proteomes" id="UP001489719">
    <property type="component" value="Unassembled WGS sequence"/>
</dbReference>
<comment type="caution">
    <text evidence="1">The sequence shown here is derived from an EMBL/GenBank/DDBJ whole genome shotgun (WGS) entry which is preliminary data.</text>
</comment>
<gene>
    <name evidence="1" type="ORF">V1517DRAFT_84147</name>
</gene>